<accession>A0A2J6RQ41</accession>
<reference evidence="2 3" key="1">
    <citation type="submission" date="2016-04" db="EMBL/GenBank/DDBJ databases">
        <title>A degradative enzymes factory behind the ericoid mycorrhizal symbiosis.</title>
        <authorList>
            <consortium name="DOE Joint Genome Institute"/>
            <person name="Martino E."/>
            <person name="Morin E."/>
            <person name="Grelet G."/>
            <person name="Kuo A."/>
            <person name="Kohler A."/>
            <person name="Daghino S."/>
            <person name="Barry K."/>
            <person name="Choi C."/>
            <person name="Cichocki N."/>
            <person name="Clum A."/>
            <person name="Copeland A."/>
            <person name="Hainaut M."/>
            <person name="Haridas S."/>
            <person name="Labutti K."/>
            <person name="Lindquist E."/>
            <person name="Lipzen A."/>
            <person name="Khouja H.-R."/>
            <person name="Murat C."/>
            <person name="Ohm R."/>
            <person name="Olson A."/>
            <person name="Spatafora J."/>
            <person name="Veneault-Fourrey C."/>
            <person name="Henrissat B."/>
            <person name="Grigoriev I."/>
            <person name="Martin F."/>
            <person name="Perotto S."/>
        </authorList>
    </citation>
    <scope>NUCLEOTIDE SEQUENCE [LARGE SCALE GENOMIC DNA]</scope>
    <source>
        <strain evidence="2 3">F</strain>
    </source>
</reference>
<dbReference type="EMBL" id="KZ613945">
    <property type="protein sequence ID" value="PMD40634.1"/>
    <property type="molecule type" value="Genomic_DNA"/>
</dbReference>
<proteinExistence type="predicted"/>
<dbReference type="OrthoDB" id="5382659at2759"/>
<sequence>MPRASFPVDGITVKMKEQLRTRKKAFRGQTPTQVWEQIYRLLFPGGEVPNPYFEPVRDLQEGGNYSQDYDDLTRYQEYILRELAHFFEEVIQNAMASNDLALQENTRIQMISLLPEAINRATSAFRCTLGQIDPGQGWIDLSLDLSTLQITQQNVPQVGRPTLSSDSGYSSNRPAPLHSPRRAVNLFSETNERPSVLDGGVTSSIEERTTSDSVDIARHSQAAGDNTQDIGSAVPPLDDVNLMSGIEDFLTDSLSFPPGPWPVNPEYMSLDSEDVLYGRL</sequence>
<keyword evidence="3" id="KW-1185">Reference proteome</keyword>
<dbReference type="Proteomes" id="UP000235786">
    <property type="component" value="Unassembled WGS sequence"/>
</dbReference>
<evidence type="ECO:0000313" key="3">
    <source>
        <dbReference type="Proteomes" id="UP000235786"/>
    </source>
</evidence>
<organism evidence="2 3">
    <name type="scientific">Hyaloscypha variabilis (strain UAMH 11265 / GT02V1 / F)</name>
    <name type="common">Meliniomyces variabilis</name>
    <dbReference type="NCBI Taxonomy" id="1149755"/>
    <lineage>
        <taxon>Eukaryota</taxon>
        <taxon>Fungi</taxon>
        <taxon>Dikarya</taxon>
        <taxon>Ascomycota</taxon>
        <taxon>Pezizomycotina</taxon>
        <taxon>Leotiomycetes</taxon>
        <taxon>Helotiales</taxon>
        <taxon>Hyaloscyphaceae</taxon>
        <taxon>Hyaloscypha</taxon>
        <taxon>Hyaloscypha variabilis</taxon>
    </lineage>
</organism>
<dbReference type="AlphaFoldDB" id="A0A2J6RQ41"/>
<name>A0A2J6RQ41_HYAVF</name>
<feature type="compositionally biased region" description="Polar residues" evidence="1">
    <location>
        <begin position="156"/>
        <end position="173"/>
    </location>
</feature>
<feature type="compositionally biased region" description="Basic and acidic residues" evidence="1">
    <location>
        <begin position="205"/>
        <end position="214"/>
    </location>
</feature>
<evidence type="ECO:0000256" key="1">
    <source>
        <dbReference type="SAM" id="MobiDB-lite"/>
    </source>
</evidence>
<protein>
    <submittedName>
        <fullName evidence="2">Uncharacterized protein</fullName>
    </submittedName>
</protein>
<gene>
    <name evidence="2" type="ORF">L207DRAFT_342675</name>
</gene>
<evidence type="ECO:0000313" key="2">
    <source>
        <dbReference type="EMBL" id="PMD40634.1"/>
    </source>
</evidence>
<feature type="region of interest" description="Disordered" evidence="1">
    <location>
        <begin position="156"/>
        <end position="214"/>
    </location>
</feature>